<proteinExistence type="predicted"/>
<dbReference type="PANTHER" id="PTHR24128:SF24">
    <property type="entry name" value="ANKYRIN REPEAT PROTEIN"/>
    <property type="match status" value="1"/>
</dbReference>
<accession>A0A2N9IJ80</accession>
<dbReference type="EMBL" id="OIVN01005878">
    <property type="protein sequence ID" value="SPD24324.1"/>
    <property type="molecule type" value="Genomic_DNA"/>
</dbReference>
<dbReference type="PROSITE" id="PS50088">
    <property type="entry name" value="ANK_REPEAT"/>
    <property type="match status" value="1"/>
</dbReference>
<dbReference type="PROSITE" id="PS50297">
    <property type="entry name" value="ANK_REP_REGION"/>
    <property type="match status" value="1"/>
</dbReference>
<dbReference type="AlphaFoldDB" id="A0A2N9IJ80"/>
<dbReference type="Gene3D" id="1.25.40.20">
    <property type="entry name" value="Ankyrin repeat-containing domain"/>
    <property type="match status" value="1"/>
</dbReference>
<keyword evidence="1" id="KW-0040">ANK repeat</keyword>
<dbReference type="SMART" id="SM00248">
    <property type="entry name" value="ANK"/>
    <property type="match status" value="4"/>
</dbReference>
<feature type="repeat" description="ANK" evidence="1">
    <location>
        <begin position="77"/>
        <end position="110"/>
    </location>
</feature>
<dbReference type="Pfam" id="PF12796">
    <property type="entry name" value="Ank_2"/>
    <property type="match status" value="2"/>
</dbReference>
<dbReference type="PANTHER" id="PTHR24128">
    <property type="entry name" value="HOMEOBOX PROTEIN WARIAI"/>
    <property type="match status" value="1"/>
</dbReference>
<dbReference type="InterPro" id="IPR036770">
    <property type="entry name" value="Ankyrin_rpt-contain_sf"/>
</dbReference>
<evidence type="ECO:0000313" key="2">
    <source>
        <dbReference type="EMBL" id="SPD11177.1"/>
    </source>
</evidence>
<organism evidence="3">
    <name type="scientific">Fagus sylvatica</name>
    <name type="common">Beechnut</name>
    <dbReference type="NCBI Taxonomy" id="28930"/>
    <lineage>
        <taxon>Eukaryota</taxon>
        <taxon>Viridiplantae</taxon>
        <taxon>Streptophyta</taxon>
        <taxon>Embryophyta</taxon>
        <taxon>Tracheophyta</taxon>
        <taxon>Spermatophyta</taxon>
        <taxon>Magnoliopsida</taxon>
        <taxon>eudicotyledons</taxon>
        <taxon>Gunneridae</taxon>
        <taxon>Pentapetalae</taxon>
        <taxon>rosids</taxon>
        <taxon>fabids</taxon>
        <taxon>Fagales</taxon>
        <taxon>Fagaceae</taxon>
        <taxon>Fagus</taxon>
    </lineage>
</organism>
<dbReference type="InterPro" id="IPR002110">
    <property type="entry name" value="Ankyrin_rpt"/>
</dbReference>
<gene>
    <name evidence="2" type="ORF">FSB_LOCUS39059</name>
    <name evidence="3" type="ORF">FSB_LOCUS52206</name>
</gene>
<dbReference type="EMBL" id="OIVN01003435">
    <property type="protein sequence ID" value="SPD11177.1"/>
    <property type="molecule type" value="Genomic_DNA"/>
</dbReference>
<dbReference type="SUPFAM" id="SSF48403">
    <property type="entry name" value="Ankyrin repeat"/>
    <property type="match status" value="1"/>
</dbReference>
<reference evidence="3" key="1">
    <citation type="submission" date="2018-02" db="EMBL/GenBank/DDBJ databases">
        <authorList>
            <person name="Cohen D.B."/>
            <person name="Kent A.D."/>
        </authorList>
    </citation>
    <scope>NUCLEOTIDE SEQUENCE</scope>
</reference>
<evidence type="ECO:0000256" key="1">
    <source>
        <dbReference type="PROSITE-ProRule" id="PRU00023"/>
    </source>
</evidence>
<name>A0A2N9IJ80_FAGSY</name>
<evidence type="ECO:0000313" key="3">
    <source>
        <dbReference type="EMBL" id="SPD24324.1"/>
    </source>
</evidence>
<protein>
    <submittedName>
        <fullName evidence="3">Uncharacterized protein</fullName>
    </submittedName>
</protein>
<sequence length="246" mass="28096">MAYLVDDRIWRLNEIAKKGNIDAFYKFIRNDVKLLEEMDELPFVDTPLHIAASLGHIPFAMEMMRLKPSFARKPNPDGYSPIHLALQNGKTQMACRLLRDDGDLVRVKGREGMTPLHCVVAYDYLDLLPEFLSVCPHSIGDVTIQNETALHIALKYDKLEAFKLMVKWLEEKLLQSTVTISWKDDEGNTVLHVAAVSTLLALRNDVGIDVKNLEGNTPWDILVGQKQVDNMEIRIMLQRAMRPGRW</sequence>